<dbReference type="InterPro" id="IPR001677">
    <property type="entry name" value="TbpB_B_D"/>
</dbReference>
<feature type="signal peptide" evidence="2">
    <location>
        <begin position="1"/>
        <end position="27"/>
    </location>
</feature>
<dbReference type="Proteomes" id="UP000023795">
    <property type="component" value="Unassembled WGS sequence"/>
</dbReference>
<protein>
    <submittedName>
        <fullName evidence="4">Lactoferrin binding protein B LbpB</fullName>
    </submittedName>
</protein>
<keyword evidence="5" id="KW-1185">Reference proteome</keyword>
<dbReference type="STRING" id="1230338.MOMA_01340"/>
<evidence type="ECO:0000256" key="2">
    <source>
        <dbReference type="SAM" id="SignalP"/>
    </source>
</evidence>
<feature type="domain" description="Transferrin-binding protein B C-lobe/N-lobe beta-barrel" evidence="3">
    <location>
        <begin position="264"/>
        <end position="455"/>
    </location>
</feature>
<evidence type="ECO:0000313" key="5">
    <source>
        <dbReference type="Proteomes" id="UP000023795"/>
    </source>
</evidence>
<organism evidence="4 5">
    <name type="scientific">Moraxella macacae 0408225</name>
    <dbReference type="NCBI Taxonomy" id="1230338"/>
    <lineage>
        <taxon>Bacteria</taxon>
        <taxon>Pseudomonadati</taxon>
        <taxon>Pseudomonadota</taxon>
        <taxon>Gammaproteobacteria</taxon>
        <taxon>Moraxellales</taxon>
        <taxon>Moraxellaceae</taxon>
        <taxon>Moraxella</taxon>
    </lineage>
</organism>
<accession>L2F8B6</accession>
<dbReference type="SUPFAM" id="SSF56925">
    <property type="entry name" value="OMPA-like"/>
    <property type="match status" value="2"/>
</dbReference>
<proteinExistence type="predicted"/>
<feature type="region of interest" description="Disordered" evidence="1">
    <location>
        <begin position="692"/>
        <end position="713"/>
    </location>
</feature>
<dbReference type="EMBL" id="ANIN01000001">
    <property type="protein sequence ID" value="ELA09011.1"/>
    <property type="molecule type" value="Genomic_DNA"/>
</dbReference>
<dbReference type="AlphaFoldDB" id="L2F8B6"/>
<comment type="caution">
    <text evidence="4">The sequence shown here is derived from an EMBL/GenBank/DDBJ whole genome shotgun (WGS) entry which is preliminary data.</text>
</comment>
<name>L2F8B6_9GAMM</name>
<dbReference type="PATRIC" id="fig|1230338.3.peg.294"/>
<feature type="region of interest" description="Disordered" evidence="1">
    <location>
        <begin position="113"/>
        <end position="140"/>
    </location>
</feature>
<evidence type="ECO:0000256" key="1">
    <source>
        <dbReference type="SAM" id="MobiDB-lite"/>
    </source>
</evidence>
<feature type="compositionally biased region" description="Low complexity" evidence="1">
    <location>
        <begin position="81"/>
        <end position="101"/>
    </location>
</feature>
<feature type="compositionally biased region" description="Low complexity" evidence="1">
    <location>
        <begin position="62"/>
        <end position="73"/>
    </location>
</feature>
<feature type="compositionally biased region" description="Acidic residues" evidence="1">
    <location>
        <begin position="694"/>
        <end position="708"/>
    </location>
</feature>
<reference evidence="4 5" key="1">
    <citation type="journal article" date="2013" name="Genome Announc.">
        <title>Genome Sequence of Moraxella macacae 0408225, a Novel Bacterial Species Isolated from a Cynomolgus Macaque with Epistaxis.</title>
        <authorList>
            <person name="Ladner J.T."/>
            <person name="Whitehouse C.A."/>
            <person name="Koroleva G.I."/>
            <person name="Palacios G.F."/>
        </authorList>
    </citation>
    <scope>NUCLEOTIDE SEQUENCE [LARGE SCALE GENOMIC DNA]</scope>
    <source>
        <strain evidence="4 5">0408225</strain>
    </source>
</reference>
<sequence>MTTSKTPKMFKKSHLALAVASTFAALALTGCGGDSIKSAAPNITTLPKGTVPPAVANPNKPDNNNNGGSDNNNGGSGGNDNNGSGSDNNQAQTPQNPQTQPAAGFFMVGKIRDTSKTNNPERTDASQYLGTDKILPDGTTAGTNLRQALTENDIKPMNFNQFPTWQQLHIDSPTHALKGDWLKRAKVYGYGKLSPLNDQNNTHINHLQDENKKAKKSADNYEHIRFGYLDIAGLGLNQKAGEKNLHNGKMPILFYHGDNVSTQLPSAGTFEYKGNWLYLSDVKKRPALTGKDEKVGTYFNAYSKTNEADEISAAHIYLNNMKYKHTPATYKVDFDKNTLTGKLSYYDNPNKQNSSGNYIASQFDTTKKVNEVDVYQIDGKIQGNRFTGTAKSLITENSKTAPFIKELFSKKANPNNPDPDSNALEGGFYGETGDELAGKFLSNDGSAYVVFGGKRNDKNKKPETKPFYFSAGFEKPIISNISNEDIGKVIEKKKLNEEIDAKIDEGEIPISDDQYESYPWGKPQADFTKQTSTSKQVIPAYFGQHDKFYFNGNYYNLKANSKDNLEVKNANNTQTIKNKYPDVKVEQKDNVTKITLQEKQGDKPYTAINAKTYNHISFGEVLYNDDKNNPTRSYFVQGGDQEQTTTLPSAGKFTYNGLWAGYLIQKKDKGFSNNEDIIKKKGHKDYILAQDFTPESEEDEEENDEESTDTDKTYLKGEIKPEYRDKYLPINEKTHQKTFSLDGKNKASFDVDFDTNTLKGALTDENGHSVFDIKDGKINDTGFTAKADVNNYREEVGNTNSGGFLYDIKDIDVNGQFFGTDGEELAGQLHYDKGDGVTEEVKKAGAVFGAVKGDKK</sequence>
<feature type="region of interest" description="Disordered" evidence="1">
    <location>
        <begin position="47"/>
        <end position="101"/>
    </location>
</feature>
<evidence type="ECO:0000313" key="4">
    <source>
        <dbReference type="EMBL" id="ELA09011.1"/>
    </source>
</evidence>
<dbReference type="InterPro" id="IPR011250">
    <property type="entry name" value="OMP/PagP_B-barrel"/>
</dbReference>
<dbReference type="OrthoDB" id="6660701at2"/>
<feature type="domain" description="Transferrin-binding protein B C-lobe/N-lobe beta-barrel" evidence="3">
    <location>
        <begin position="647"/>
        <end position="852"/>
    </location>
</feature>
<feature type="compositionally biased region" description="Basic and acidic residues" evidence="1">
    <location>
        <begin position="113"/>
        <end position="124"/>
    </location>
</feature>
<dbReference type="Pfam" id="PF01298">
    <property type="entry name" value="TbpB_B_D"/>
    <property type="match status" value="2"/>
</dbReference>
<gene>
    <name evidence="4" type="ORF">MOMA_01340</name>
</gene>
<keyword evidence="2" id="KW-0732">Signal</keyword>
<dbReference type="PROSITE" id="PS51257">
    <property type="entry name" value="PROKAR_LIPOPROTEIN"/>
    <property type="match status" value="1"/>
</dbReference>
<dbReference type="RefSeq" id="WP_009501413.1">
    <property type="nucleotide sequence ID" value="NZ_ANIN01000001.1"/>
</dbReference>
<dbReference type="Gene3D" id="2.40.160.90">
    <property type="match status" value="2"/>
</dbReference>
<evidence type="ECO:0000259" key="3">
    <source>
        <dbReference type="Pfam" id="PF01298"/>
    </source>
</evidence>
<feature type="chain" id="PRO_5003958021" evidence="2">
    <location>
        <begin position="28"/>
        <end position="856"/>
    </location>
</feature>